<dbReference type="InterPro" id="IPR027417">
    <property type="entry name" value="P-loop_NTPase"/>
</dbReference>
<organism evidence="5 6">
    <name type="scientific">Rhodovulum steppense</name>
    <dbReference type="NCBI Taxonomy" id="540251"/>
    <lineage>
        <taxon>Bacteria</taxon>
        <taxon>Pseudomonadati</taxon>
        <taxon>Pseudomonadota</taxon>
        <taxon>Alphaproteobacteria</taxon>
        <taxon>Rhodobacterales</taxon>
        <taxon>Paracoccaceae</taxon>
        <taxon>Rhodovulum</taxon>
    </lineage>
</organism>
<dbReference type="InterPro" id="IPR010230">
    <property type="entry name" value="FeS-cluster_ATPase_SufC"/>
</dbReference>
<dbReference type="SUPFAM" id="SSF52540">
    <property type="entry name" value="P-loop containing nucleoside triphosphate hydrolases"/>
    <property type="match status" value="1"/>
</dbReference>
<dbReference type="Pfam" id="PF00005">
    <property type="entry name" value="ABC_tran"/>
    <property type="match status" value="1"/>
</dbReference>
<dbReference type="InterPro" id="IPR003593">
    <property type="entry name" value="AAA+_ATPase"/>
</dbReference>
<protein>
    <submittedName>
        <fullName evidence="5">Iron-regulated ABC transporter ATPase subunit SufC</fullName>
    </submittedName>
</protein>
<dbReference type="AlphaFoldDB" id="A0A4R1YPH7"/>
<proteinExistence type="inferred from homology"/>
<keyword evidence="3" id="KW-0067">ATP-binding</keyword>
<evidence type="ECO:0000256" key="3">
    <source>
        <dbReference type="ARBA" id="ARBA00022840"/>
    </source>
</evidence>
<evidence type="ECO:0000313" key="6">
    <source>
        <dbReference type="Proteomes" id="UP000295277"/>
    </source>
</evidence>
<dbReference type="RefSeq" id="WP_132696066.1">
    <property type="nucleotide sequence ID" value="NZ_SLVM01000021.1"/>
</dbReference>
<feature type="domain" description="ABC transporter" evidence="4">
    <location>
        <begin position="2"/>
        <end position="235"/>
    </location>
</feature>
<evidence type="ECO:0000256" key="2">
    <source>
        <dbReference type="ARBA" id="ARBA00022741"/>
    </source>
</evidence>
<gene>
    <name evidence="5" type="ORF">EV216_12155</name>
</gene>
<keyword evidence="2" id="KW-0547">Nucleotide-binding</keyword>
<dbReference type="Gene3D" id="3.40.50.300">
    <property type="entry name" value="P-loop containing nucleotide triphosphate hydrolases"/>
    <property type="match status" value="1"/>
</dbReference>
<comment type="caution">
    <text evidence="5">The sequence shown here is derived from an EMBL/GenBank/DDBJ whole genome shotgun (WGS) entry which is preliminary data.</text>
</comment>
<dbReference type="PANTHER" id="PTHR43204:SF1">
    <property type="entry name" value="ABC TRANSPORTER I FAMILY MEMBER 6, CHLOROPLASTIC"/>
    <property type="match status" value="1"/>
</dbReference>
<dbReference type="PANTHER" id="PTHR43204">
    <property type="entry name" value="ABC TRANSPORTER I FAMILY MEMBER 6, CHLOROPLASTIC"/>
    <property type="match status" value="1"/>
</dbReference>
<dbReference type="GO" id="GO:0016887">
    <property type="term" value="F:ATP hydrolysis activity"/>
    <property type="evidence" value="ECO:0007669"/>
    <property type="project" value="InterPro"/>
</dbReference>
<comment type="similarity">
    <text evidence="1">Belongs to the ABC transporter superfamily. Ycf16 family.</text>
</comment>
<dbReference type="SMART" id="SM00382">
    <property type="entry name" value="AAA"/>
    <property type="match status" value="1"/>
</dbReference>
<dbReference type="OrthoDB" id="9809450at2"/>
<accession>A0A4R1YPH7</accession>
<evidence type="ECO:0000259" key="4">
    <source>
        <dbReference type="PROSITE" id="PS50893"/>
    </source>
</evidence>
<dbReference type="EMBL" id="SLVM01000021">
    <property type="protein sequence ID" value="TCM80017.1"/>
    <property type="molecule type" value="Genomic_DNA"/>
</dbReference>
<evidence type="ECO:0000313" key="5">
    <source>
        <dbReference type="EMBL" id="TCM80017.1"/>
    </source>
</evidence>
<dbReference type="GO" id="GO:0005524">
    <property type="term" value="F:ATP binding"/>
    <property type="evidence" value="ECO:0007669"/>
    <property type="project" value="UniProtKB-KW"/>
</dbReference>
<name>A0A4R1YPH7_9RHOB</name>
<dbReference type="InterPro" id="IPR003439">
    <property type="entry name" value="ABC_transporter-like_ATP-bd"/>
</dbReference>
<dbReference type="Proteomes" id="UP000295277">
    <property type="component" value="Unassembled WGS sequence"/>
</dbReference>
<keyword evidence="6" id="KW-1185">Reference proteome</keyword>
<dbReference type="PROSITE" id="PS50893">
    <property type="entry name" value="ABC_TRANSPORTER_2"/>
    <property type="match status" value="1"/>
</dbReference>
<reference evidence="5 6" key="1">
    <citation type="submission" date="2019-03" db="EMBL/GenBank/DDBJ databases">
        <title>Genomic Encyclopedia of Type Strains, Phase IV (KMG-IV): sequencing the most valuable type-strain genomes for metagenomic binning, comparative biology and taxonomic classification.</title>
        <authorList>
            <person name="Goeker M."/>
        </authorList>
    </citation>
    <scope>NUCLEOTIDE SEQUENCE [LARGE SCALE GENOMIC DNA]</scope>
    <source>
        <strain evidence="5 6">DSM 21153</strain>
    </source>
</reference>
<evidence type="ECO:0000256" key="1">
    <source>
        <dbReference type="ARBA" id="ARBA00006216"/>
    </source>
</evidence>
<sequence>MLEIEDLCVEVAGKSVLDGVTLHLPPGELHVLLGPNGSGKSSLLASILGLPPYRITRGAIRLDGVPLTDLPLHERARLGIGMAFQRPPGLDGVSVSAFAEALGAGETLAREAAALDLTDFVRRDMNVGFSGGEIKRWEILKLFLQDPRLMLFDEPESGVDLEHVIAIGQAIRRMVRSPDRQDRPRAGLVITHTGLILRHVAADCAHIVRDGRLIHSGDPQTLFTHIQTHGYSVPDAA</sequence>